<dbReference type="CDD" id="cd06261">
    <property type="entry name" value="TM_PBP2"/>
    <property type="match status" value="1"/>
</dbReference>
<dbReference type="AlphaFoldDB" id="A0A1G6GFQ5"/>
<feature type="transmembrane region" description="Helical" evidence="6">
    <location>
        <begin position="143"/>
        <end position="167"/>
    </location>
</feature>
<feature type="transmembrane region" description="Helical" evidence="6">
    <location>
        <begin position="179"/>
        <end position="205"/>
    </location>
</feature>
<evidence type="ECO:0000256" key="2">
    <source>
        <dbReference type="ARBA" id="ARBA00022448"/>
    </source>
</evidence>
<dbReference type="Gene3D" id="1.10.3720.10">
    <property type="entry name" value="MetI-like"/>
    <property type="match status" value="1"/>
</dbReference>
<keyword evidence="3 6" id="KW-0812">Transmembrane</keyword>
<evidence type="ECO:0000313" key="8">
    <source>
        <dbReference type="EMBL" id="SDB80817.1"/>
    </source>
</evidence>
<keyword evidence="4 6" id="KW-1133">Transmembrane helix</keyword>
<organism evidence="8 9">
    <name type="scientific">Raineyella antarctica</name>
    <dbReference type="NCBI Taxonomy" id="1577474"/>
    <lineage>
        <taxon>Bacteria</taxon>
        <taxon>Bacillati</taxon>
        <taxon>Actinomycetota</taxon>
        <taxon>Actinomycetes</taxon>
        <taxon>Propionibacteriales</taxon>
        <taxon>Propionibacteriaceae</taxon>
        <taxon>Raineyella</taxon>
    </lineage>
</organism>
<protein>
    <submittedName>
        <fullName evidence="8">Osmoprotectant transport system permease protein</fullName>
    </submittedName>
</protein>
<reference evidence="8 9" key="1">
    <citation type="submission" date="2016-06" db="EMBL/GenBank/DDBJ databases">
        <authorList>
            <person name="Olsen C.W."/>
            <person name="Carey S."/>
            <person name="Hinshaw L."/>
            <person name="Karasin A.I."/>
        </authorList>
    </citation>
    <scope>NUCLEOTIDE SEQUENCE [LARGE SCALE GENOMIC DNA]</scope>
    <source>
        <strain evidence="8 9">LZ-22</strain>
    </source>
</reference>
<dbReference type="SUPFAM" id="SSF161098">
    <property type="entry name" value="MetI-like"/>
    <property type="match status" value="1"/>
</dbReference>
<dbReference type="Pfam" id="PF00528">
    <property type="entry name" value="BPD_transp_1"/>
    <property type="match status" value="1"/>
</dbReference>
<feature type="transmembrane region" description="Helical" evidence="6">
    <location>
        <begin position="20"/>
        <end position="40"/>
    </location>
</feature>
<dbReference type="PANTHER" id="PTHR30177:SF4">
    <property type="entry name" value="OSMOPROTECTANT IMPORT PERMEASE PROTEIN OSMW"/>
    <property type="match status" value="1"/>
</dbReference>
<evidence type="ECO:0000256" key="3">
    <source>
        <dbReference type="ARBA" id="ARBA00022692"/>
    </source>
</evidence>
<name>A0A1G6GFQ5_9ACTN</name>
<evidence type="ECO:0000256" key="5">
    <source>
        <dbReference type="ARBA" id="ARBA00023136"/>
    </source>
</evidence>
<evidence type="ECO:0000313" key="9">
    <source>
        <dbReference type="Proteomes" id="UP000199086"/>
    </source>
</evidence>
<sequence>MRWVVANWDQVVSLALNHVLLSVLPILLSLVLSIPLGWWAHRRRTARRVLLSGSGILYALPSLPLFVILPVLIGTQILDPLNVVVALTLYGVALMVRSCTEAFDAVDAGVRDSATAIGHSPGQRFRVVDLPLAGPPMLAGLRVVSASTLSLVSVGALIGVPSLGYFFTDGYTRSFLTEIIVGIVGTVVLALLFDALLVLAGRLLMPWVRATDTRREDR</sequence>
<comment type="subcellular location">
    <subcellularLocation>
        <location evidence="6">Cell membrane</location>
        <topology evidence="6">Multi-pass membrane protein</topology>
    </subcellularLocation>
    <subcellularLocation>
        <location evidence="1">Membrane</location>
        <topology evidence="1">Multi-pass membrane protein</topology>
    </subcellularLocation>
</comment>
<dbReference type="GO" id="GO:0005886">
    <property type="term" value="C:plasma membrane"/>
    <property type="evidence" value="ECO:0007669"/>
    <property type="project" value="UniProtKB-SubCell"/>
</dbReference>
<dbReference type="RefSeq" id="WP_092607518.1">
    <property type="nucleotide sequence ID" value="NZ_FMYF01000003.1"/>
</dbReference>
<keyword evidence="2 6" id="KW-0813">Transport</keyword>
<dbReference type="GO" id="GO:0055085">
    <property type="term" value="P:transmembrane transport"/>
    <property type="evidence" value="ECO:0007669"/>
    <property type="project" value="InterPro"/>
</dbReference>
<keyword evidence="9" id="KW-1185">Reference proteome</keyword>
<gene>
    <name evidence="8" type="ORF">GA0111570_103135</name>
</gene>
<dbReference type="GO" id="GO:0031460">
    <property type="term" value="P:glycine betaine transport"/>
    <property type="evidence" value="ECO:0007669"/>
    <property type="project" value="TreeGrafter"/>
</dbReference>
<keyword evidence="5 6" id="KW-0472">Membrane</keyword>
<dbReference type="InterPro" id="IPR051204">
    <property type="entry name" value="ABC_transp_perm/SBD"/>
</dbReference>
<feature type="transmembrane region" description="Helical" evidence="6">
    <location>
        <begin position="77"/>
        <end position="96"/>
    </location>
</feature>
<dbReference type="InterPro" id="IPR000515">
    <property type="entry name" value="MetI-like"/>
</dbReference>
<accession>A0A1G6GFQ5</accession>
<evidence type="ECO:0000256" key="4">
    <source>
        <dbReference type="ARBA" id="ARBA00022989"/>
    </source>
</evidence>
<evidence type="ECO:0000259" key="7">
    <source>
        <dbReference type="PROSITE" id="PS50928"/>
    </source>
</evidence>
<dbReference type="PANTHER" id="PTHR30177">
    <property type="entry name" value="GLYCINE BETAINE/L-PROLINE TRANSPORT SYSTEM PERMEASE PROTEIN PROW"/>
    <property type="match status" value="1"/>
</dbReference>
<proteinExistence type="inferred from homology"/>
<dbReference type="InterPro" id="IPR035906">
    <property type="entry name" value="MetI-like_sf"/>
</dbReference>
<dbReference type="STRING" id="1577474.GA0111570_103135"/>
<feature type="transmembrane region" description="Helical" evidence="6">
    <location>
        <begin position="49"/>
        <end position="71"/>
    </location>
</feature>
<evidence type="ECO:0000256" key="6">
    <source>
        <dbReference type="RuleBase" id="RU363032"/>
    </source>
</evidence>
<evidence type="ECO:0000256" key="1">
    <source>
        <dbReference type="ARBA" id="ARBA00004141"/>
    </source>
</evidence>
<feature type="domain" description="ABC transmembrane type-1" evidence="7">
    <location>
        <begin position="15"/>
        <end position="200"/>
    </location>
</feature>
<dbReference type="Proteomes" id="UP000199086">
    <property type="component" value="Unassembled WGS sequence"/>
</dbReference>
<comment type="similarity">
    <text evidence="6">Belongs to the binding-protein-dependent transport system permease family.</text>
</comment>
<dbReference type="EMBL" id="FMYF01000003">
    <property type="protein sequence ID" value="SDB80817.1"/>
    <property type="molecule type" value="Genomic_DNA"/>
</dbReference>
<dbReference type="PROSITE" id="PS50928">
    <property type="entry name" value="ABC_TM1"/>
    <property type="match status" value="1"/>
</dbReference>
<dbReference type="OrthoDB" id="3233284at2"/>